<evidence type="ECO:0000313" key="1">
    <source>
        <dbReference type="EMBL" id="ACK60771.1"/>
    </source>
</evidence>
<dbReference type="AlphaFoldDB" id="B7HHR0"/>
<reference evidence="1 2" key="1">
    <citation type="submission" date="2008-10" db="EMBL/GenBank/DDBJ databases">
        <title>Genome sequence of Bacillus cereus B4264.</title>
        <authorList>
            <person name="Dodson R.J."/>
            <person name="Durkin A.S."/>
            <person name="Rosovitz M.J."/>
            <person name="Rasko D.A."/>
            <person name="Hoffmaster A."/>
            <person name="Ravel J."/>
            <person name="Sutton G."/>
        </authorList>
    </citation>
    <scope>NUCLEOTIDE SEQUENCE [LARGE SCALE GENOMIC DNA]</scope>
    <source>
        <strain evidence="1 2">B4264</strain>
    </source>
</reference>
<dbReference type="HOGENOM" id="CLU_3324071_0_0_9"/>
<accession>B7HHR0</accession>
<proteinExistence type="predicted"/>
<sequence>MEIAYDSHERMGIELFLGIFGQPKREIQSLRFYFCLDW</sequence>
<protein>
    <submittedName>
        <fullName evidence="1">Uncharacterized protein</fullName>
    </submittedName>
</protein>
<evidence type="ECO:0000313" key="2">
    <source>
        <dbReference type="Proteomes" id="UP000007096"/>
    </source>
</evidence>
<gene>
    <name evidence="1" type="ordered locus">BCB4264_A1562</name>
</gene>
<dbReference type="EMBL" id="CP001176">
    <property type="protein sequence ID" value="ACK60771.1"/>
    <property type="molecule type" value="Genomic_DNA"/>
</dbReference>
<name>B7HHR0_BACC4</name>
<dbReference type="Proteomes" id="UP000007096">
    <property type="component" value="Chromosome"/>
</dbReference>
<dbReference type="KEGG" id="bcb:BCB4264_A1562"/>
<organism evidence="1 2">
    <name type="scientific">Bacillus cereus (strain B4264)</name>
    <dbReference type="NCBI Taxonomy" id="405532"/>
    <lineage>
        <taxon>Bacteria</taxon>
        <taxon>Bacillati</taxon>
        <taxon>Bacillota</taxon>
        <taxon>Bacilli</taxon>
        <taxon>Bacillales</taxon>
        <taxon>Bacillaceae</taxon>
        <taxon>Bacillus</taxon>
        <taxon>Bacillus cereus group</taxon>
    </lineage>
</organism>